<dbReference type="AlphaFoldDB" id="A0AAV6Y5L2"/>
<dbReference type="GO" id="GO:0006355">
    <property type="term" value="P:regulation of DNA-templated transcription"/>
    <property type="evidence" value="ECO:0007669"/>
    <property type="project" value="TreeGrafter"/>
</dbReference>
<gene>
    <name evidence="12" type="ORF">BUALT_Bualt03G0181800</name>
</gene>
<protein>
    <recommendedName>
        <fullName evidence="11">B box-type domain-containing protein</fullName>
    </recommendedName>
</protein>
<dbReference type="GO" id="GO:0009640">
    <property type="term" value="P:photomorphogenesis"/>
    <property type="evidence" value="ECO:0007669"/>
    <property type="project" value="TreeGrafter"/>
</dbReference>
<dbReference type="PANTHER" id="PTHR31832:SF63">
    <property type="entry name" value="B-BOX ZINC FINGER PROTEIN 23"/>
    <property type="match status" value="1"/>
</dbReference>
<keyword evidence="8" id="KW-0539">Nucleus</keyword>
<accession>A0AAV6Y5L2</accession>
<keyword evidence="3" id="KW-0677">Repeat</keyword>
<keyword evidence="5" id="KW-0862">Zinc</keyword>
<evidence type="ECO:0000313" key="12">
    <source>
        <dbReference type="EMBL" id="KAG8386753.1"/>
    </source>
</evidence>
<keyword evidence="6" id="KW-0805">Transcription regulation</keyword>
<keyword evidence="10" id="KW-0812">Transmembrane</keyword>
<keyword evidence="7" id="KW-0804">Transcription</keyword>
<evidence type="ECO:0000256" key="7">
    <source>
        <dbReference type="ARBA" id="ARBA00023163"/>
    </source>
</evidence>
<evidence type="ECO:0000256" key="6">
    <source>
        <dbReference type="ARBA" id="ARBA00023015"/>
    </source>
</evidence>
<dbReference type="InterPro" id="IPR051979">
    <property type="entry name" value="B-box_zinc_finger"/>
</dbReference>
<evidence type="ECO:0000256" key="5">
    <source>
        <dbReference type="ARBA" id="ARBA00022833"/>
    </source>
</evidence>
<dbReference type="EMBL" id="WHWC01000003">
    <property type="protein sequence ID" value="KAG8386753.1"/>
    <property type="molecule type" value="Genomic_DNA"/>
</dbReference>
<keyword evidence="4 9" id="KW-0863">Zinc-finger</keyword>
<dbReference type="Pfam" id="PF00643">
    <property type="entry name" value="zf-B_box"/>
    <property type="match status" value="1"/>
</dbReference>
<proteinExistence type="predicted"/>
<feature type="transmembrane region" description="Helical" evidence="10">
    <location>
        <begin position="130"/>
        <end position="150"/>
    </location>
</feature>
<name>A0AAV6Y5L2_9LAMI</name>
<reference evidence="12" key="1">
    <citation type="submission" date="2019-10" db="EMBL/GenBank/DDBJ databases">
        <authorList>
            <person name="Zhang R."/>
            <person name="Pan Y."/>
            <person name="Wang J."/>
            <person name="Ma R."/>
            <person name="Yu S."/>
        </authorList>
    </citation>
    <scope>NUCLEOTIDE SEQUENCE</scope>
    <source>
        <strain evidence="12">LA-IB0</strain>
        <tissue evidence="12">Leaf</tissue>
    </source>
</reference>
<organism evidence="12 13">
    <name type="scientific">Buddleja alternifolia</name>
    <dbReference type="NCBI Taxonomy" id="168488"/>
    <lineage>
        <taxon>Eukaryota</taxon>
        <taxon>Viridiplantae</taxon>
        <taxon>Streptophyta</taxon>
        <taxon>Embryophyta</taxon>
        <taxon>Tracheophyta</taxon>
        <taxon>Spermatophyta</taxon>
        <taxon>Magnoliopsida</taxon>
        <taxon>eudicotyledons</taxon>
        <taxon>Gunneridae</taxon>
        <taxon>Pentapetalae</taxon>
        <taxon>asterids</taxon>
        <taxon>lamiids</taxon>
        <taxon>Lamiales</taxon>
        <taxon>Scrophulariaceae</taxon>
        <taxon>Buddlejeae</taxon>
        <taxon>Buddleja</taxon>
    </lineage>
</organism>
<dbReference type="InterPro" id="IPR049808">
    <property type="entry name" value="CONSTANS-like_Bbox1"/>
</dbReference>
<keyword evidence="10" id="KW-0472">Membrane</keyword>
<evidence type="ECO:0000256" key="3">
    <source>
        <dbReference type="ARBA" id="ARBA00022737"/>
    </source>
</evidence>
<keyword evidence="2" id="KW-0479">Metal-binding</keyword>
<evidence type="ECO:0000256" key="2">
    <source>
        <dbReference type="ARBA" id="ARBA00022723"/>
    </source>
</evidence>
<evidence type="ECO:0000256" key="10">
    <source>
        <dbReference type="SAM" id="Phobius"/>
    </source>
</evidence>
<keyword evidence="13" id="KW-1185">Reference proteome</keyword>
<evidence type="ECO:0000256" key="9">
    <source>
        <dbReference type="PROSITE-ProRule" id="PRU00024"/>
    </source>
</evidence>
<keyword evidence="10" id="KW-1133">Transmembrane helix</keyword>
<dbReference type="CDD" id="cd19821">
    <property type="entry name" value="Bbox1_BBX-like"/>
    <property type="match status" value="1"/>
</dbReference>
<dbReference type="GO" id="GO:0005634">
    <property type="term" value="C:nucleus"/>
    <property type="evidence" value="ECO:0007669"/>
    <property type="project" value="UniProtKB-SubCell"/>
</dbReference>
<evidence type="ECO:0000256" key="1">
    <source>
        <dbReference type="ARBA" id="ARBA00004123"/>
    </source>
</evidence>
<dbReference type="SMART" id="SM00336">
    <property type="entry name" value="BBOX"/>
    <property type="match status" value="2"/>
</dbReference>
<sequence length="249" mass="28794">MEYEERGGRRWTTWWMWRLEKRPATVEGRWIEVYGMADVSPGGDSRRLWRRGGWRLKQENKIKLNKTYRLMKIQCDVCEAAKAQVVCCADEAALCGGCDLKIHAQHKLAARHHRLQLFPSAMPICNICHAGLYICITTINISLYISLIILMKYLKCSRKKINSQRYIQKRLIFEALGFFFCLEHRAVACRKCDITTHKANSPFSSNHHRLLLTGVKVALDPIVSNSSQISSYSMPEFSEVICHFPFSQH</sequence>
<dbReference type="GO" id="GO:0008270">
    <property type="term" value="F:zinc ion binding"/>
    <property type="evidence" value="ECO:0007669"/>
    <property type="project" value="UniProtKB-KW"/>
</dbReference>
<comment type="subcellular location">
    <subcellularLocation>
        <location evidence="1">Nucleus</location>
    </subcellularLocation>
</comment>
<dbReference type="PANTHER" id="PTHR31832">
    <property type="entry name" value="B-BOX ZINC FINGER PROTEIN 22"/>
    <property type="match status" value="1"/>
</dbReference>
<evidence type="ECO:0000256" key="4">
    <source>
        <dbReference type="ARBA" id="ARBA00022771"/>
    </source>
</evidence>
<evidence type="ECO:0000259" key="11">
    <source>
        <dbReference type="PROSITE" id="PS50119"/>
    </source>
</evidence>
<evidence type="ECO:0000313" key="13">
    <source>
        <dbReference type="Proteomes" id="UP000826271"/>
    </source>
</evidence>
<comment type="caution">
    <text evidence="12">The sequence shown here is derived from an EMBL/GenBank/DDBJ whole genome shotgun (WGS) entry which is preliminary data.</text>
</comment>
<dbReference type="PROSITE" id="PS50119">
    <property type="entry name" value="ZF_BBOX"/>
    <property type="match status" value="1"/>
</dbReference>
<evidence type="ECO:0000256" key="8">
    <source>
        <dbReference type="ARBA" id="ARBA00023242"/>
    </source>
</evidence>
<feature type="domain" description="B box-type" evidence="11">
    <location>
        <begin position="70"/>
        <end position="117"/>
    </location>
</feature>
<dbReference type="Proteomes" id="UP000826271">
    <property type="component" value="Unassembled WGS sequence"/>
</dbReference>
<dbReference type="InterPro" id="IPR000315">
    <property type="entry name" value="Znf_B-box"/>
</dbReference>